<sequence length="99" mass="10538">MFPDLSAMSKFKIEEEPGNIDYVTVGGGIIATDDTIRIPRVCDLKPPLKCGDEASILFIIGGDLDRSDQRALIPGISNRSTTIDGGKGLGDSSVTKSRI</sequence>
<organism evidence="1 2">
    <name type="scientific">Clonostachys rosea f. rosea IK726</name>
    <dbReference type="NCBI Taxonomy" id="1349383"/>
    <lineage>
        <taxon>Eukaryota</taxon>
        <taxon>Fungi</taxon>
        <taxon>Dikarya</taxon>
        <taxon>Ascomycota</taxon>
        <taxon>Pezizomycotina</taxon>
        <taxon>Sordariomycetes</taxon>
        <taxon>Hypocreomycetidae</taxon>
        <taxon>Hypocreales</taxon>
        <taxon>Bionectriaceae</taxon>
        <taxon>Clonostachys</taxon>
    </lineage>
</organism>
<proteinExistence type="predicted"/>
<reference evidence="1" key="2">
    <citation type="submission" date="2021-10" db="EMBL/GenBank/DDBJ databases">
        <authorList>
            <person name="Piombo E."/>
        </authorList>
    </citation>
    <scope>NUCLEOTIDE SEQUENCE</scope>
</reference>
<dbReference type="EMBL" id="CADEHS020000014">
    <property type="protein sequence ID" value="CAG9947907.1"/>
    <property type="molecule type" value="Genomic_DNA"/>
</dbReference>
<evidence type="ECO:0000313" key="1">
    <source>
        <dbReference type="EMBL" id="CAG9947907.1"/>
    </source>
</evidence>
<accession>A0ACA9U489</accession>
<reference evidence="1" key="1">
    <citation type="submission" date="2020-04" db="EMBL/GenBank/DDBJ databases">
        <authorList>
            <person name="Broberg M."/>
        </authorList>
    </citation>
    <scope>NUCLEOTIDE SEQUENCE</scope>
</reference>
<keyword evidence="2" id="KW-1185">Reference proteome</keyword>
<comment type="caution">
    <text evidence="1">The sequence shown here is derived from an EMBL/GenBank/DDBJ whole genome shotgun (WGS) entry which is preliminary data.</text>
</comment>
<gene>
    <name evidence="1" type="ORF">CRV2_00013440</name>
</gene>
<name>A0ACA9U489_BIOOC</name>
<protein>
    <submittedName>
        <fullName evidence="1">Uncharacterized protein</fullName>
    </submittedName>
</protein>
<dbReference type="Proteomes" id="UP000836387">
    <property type="component" value="Unassembled WGS sequence"/>
</dbReference>
<evidence type="ECO:0000313" key="2">
    <source>
        <dbReference type="Proteomes" id="UP000836387"/>
    </source>
</evidence>